<accession>A0A7G2E963</accession>
<evidence type="ECO:0000313" key="1">
    <source>
        <dbReference type="EMBL" id="CAD5318554.1"/>
    </source>
</evidence>
<evidence type="ECO:0000313" key="2">
    <source>
        <dbReference type="Proteomes" id="UP000516314"/>
    </source>
</evidence>
<gene>
    <name evidence="1" type="ORF">AT9943_LOCUS6780</name>
</gene>
<dbReference type="Proteomes" id="UP000516314">
    <property type="component" value="Chromosome 2"/>
</dbReference>
<reference evidence="1 2" key="1">
    <citation type="submission" date="2020-09" db="EMBL/GenBank/DDBJ databases">
        <authorList>
            <person name="Ashkenazy H."/>
        </authorList>
    </citation>
    <scope>NUCLEOTIDE SEQUENCE [LARGE SCALE GENOMIC DNA]</scope>
    <source>
        <strain evidence="2">cv. Cdm-0</strain>
    </source>
</reference>
<proteinExistence type="predicted"/>
<dbReference type="AlphaFoldDB" id="A0A7G2E963"/>
<name>A0A7G2E963_ARATH</name>
<organism evidence="1 2">
    <name type="scientific">Arabidopsis thaliana</name>
    <name type="common">Mouse-ear cress</name>
    <dbReference type="NCBI Taxonomy" id="3702"/>
    <lineage>
        <taxon>Eukaryota</taxon>
        <taxon>Viridiplantae</taxon>
        <taxon>Streptophyta</taxon>
        <taxon>Embryophyta</taxon>
        <taxon>Tracheophyta</taxon>
        <taxon>Spermatophyta</taxon>
        <taxon>Magnoliopsida</taxon>
        <taxon>eudicotyledons</taxon>
        <taxon>Gunneridae</taxon>
        <taxon>Pentapetalae</taxon>
        <taxon>rosids</taxon>
        <taxon>malvids</taxon>
        <taxon>Brassicales</taxon>
        <taxon>Brassicaceae</taxon>
        <taxon>Camelineae</taxon>
        <taxon>Arabidopsis</taxon>
    </lineage>
</organism>
<dbReference type="EMBL" id="LR881467">
    <property type="protein sequence ID" value="CAD5318554.1"/>
    <property type="molecule type" value="Genomic_DNA"/>
</dbReference>
<sequence length="244" mass="27491">MDRWVEQQPEEYLVFLPVWVELDLEKSQAQDYVRFQVVFDVRNPLRNSKEVQVPTGEVVSVTFDYERNKEVGKFPGESLKKVHVNLKSDKIINPLVGRDFKDIQADKDVKKKSGVIMKRQDLVVQDHVVSPPSSPKFLMLPEELQGSSPATHSQLMQSPLEKPCSEFISLDFSGFNRSLDQGGSSGLSIKQKNPRKSKALAIRKQVVSSLTTNDIEYGLISGQLINVEKSAITFGAKVEEDTKQ</sequence>
<protein>
    <submittedName>
        <fullName evidence="1">(thale cress) hypothetical protein</fullName>
    </submittedName>
</protein>